<accession>A0A7G7GC07</accession>
<evidence type="ECO:0000313" key="2">
    <source>
        <dbReference type="Proteomes" id="UP000515237"/>
    </source>
</evidence>
<reference evidence="1 2" key="1">
    <citation type="journal article" date="2018" name="Int. J. Syst. Evol. Microbiol.">
        <title>Adhaeribacter swui sp. nov., isolated from wet mud.</title>
        <authorList>
            <person name="Kim D.U."/>
            <person name="Kim K.W."/>
            <person name="Kang M.S."/>
            <person name="Kim J.Y."/>
            <person name="Jang J.H."/>
            <person name="Kim M.K."/>
        </authorList>
    </citation>
    <scope>NUCLEOTIDE SEQUENCE [LARGE SCALE GENOMIC DNA]</scope>
    <source>
        <strain evidence="1 2">KCTC 52873</strain>
    </source>
</reference>
<dbReference type="Pfam" id="PF05721">
    <property type="entry name" value="PhyH"/>
    <property type="match status" value="1"/>
</dbReference>
<dbReference type="GO" id="GO:0016706">
    <property type="term" value="F:2-oxoglutarate-dependent dioxygenase activity"/>
    <property type="evidence" value="ECO:0007669"/>
    <property type="project" value="UniProtKB-ARBA"/>
</dbReference>
<dbReference type="Gene3D" id="2.60.120.620">
    <property type="entry name" value="q2cbj1_9rhob like domain"/>
    <property type="match status" value="1"/>
</dbReference>
<dbReference type="SUPFAM" id="SSF51197">
    <property type="entry name" value="Clavaminate synthase-like"/>
    <property type="match status" value="1"/>
</dbReference>
<evidence type="ECO:0000313" key="1">
    <source>
        <dbReference type="EMBL" id="QNF34691.1"/>
    </source>
</evidence>
<keyword evidence="2" id="KW-1185">Reference proteome</keyword>
<dbReference type="KEGG" id="aswu:HUW51_18885"/>
<dbReference type="InterPro" id="IPR008775">
    <property type="entry name" value="Phytyl_CoA_dOase-like"/>
</dbReference>
<sequence>METTPKKLTADQIDQFVQQGFVKIENAFPSDVAAEARAILWHDTGCNPHDPATWTQPVIRLGNYHQEPFRQAANTPVLHQAFNDLVGQDQWLPRTTLGTFPVRFPSAQDPADTGWHVDASFPGTEPENYLAWRINVKSRGRALLMLFLFSDVSEDDAPTRIKVSSHVEVACLLQPFGETGLSFMELATQLPTLKATPEVLATGPAGTVYLCHPFLVHAAQPHHGTSPRFLAQPPLHPRTELDPFAPGKTYNPVEKAIRLGLGLD</sequence>
<dbReference type="EMBL" id="CP055156">
    <property type="protein sequence ID" value="QNF34691.1"/>
    <property type="molecule type" value="Genomic_DNA"/>
</dbReference>
<dbReference type="AlphaFoldDB" id="A0A7G7GC07"/>
<gene>
    <name evidence="1" type="ORF">HUW51_18885</name>
</gene>
<keyword evidence="1" id="KW-0560">Oxidoreductase</keyword>
<keyword evidence="1" id="KW-0223">Dioxygenase</keyword>
<name>A0A7G7GC07_9BACT</name>
<dbReference type="RefSeq" id="WP_185271186.1">
    <property type="nucleotide sequence ID" value="NZ_CP055156.1"/>
</dbReference>
<dbReference type="Proteomes" id="UP000515237">
    <property type="component" value="Chromosome"/>
</dbReference>
<organism evidence="1 2">
    <name type="scientific">Adhaeribacter swui</name>
    <dbReference type="NCBI Taxonomy" id="2086471"/>
    <lineage>
        <taxon>Bacteria</taxon>
        <taxon>Pseudomonadati</taxon>
        <taxon>Bacteroidota</taxon>
        <taxon>Cytophagia</taxon>
        <taxon>Cytophagales</taxon>
        <taxon>Hymenobacteraceae</taxon>
        <taxon>Adhaeribacter</taxon>
    </lineage>
</organism>
<protein>
    <submittedName>
        <fullName evidence="1">Phytanoyl-CoA dioxygenase family protein</fullName>
    </submittedName>
</protein>
<proteinExistence type="predicted"/>